<reference evidence="2 4" key="1">
    <citation type="submission" date="2018-01" db="EMBL/GenBank/DDBJ databases">
        <title>Whole genome sequencing of Histamine producing bacteria.</title>
        <authorList>
            <person name="Butler K."/>
        </authorList>
    </citation>
    <scope>NUCLEOTIDE SEQUENCE [LARGE SCALE GENOMIC DNA]</scope>
    <source>
        <strain evidence="2 4">DSM 100436</strain>
    </source>
</reference>
<name>A0A2T3N7H6_9GAMM</name>
<dbReference type="EMBL" id="PYMA01000012">
    <property type="protein sequence ID" value="PSW18279.1"/>
    <property type="molecule type" value="Genomic_DNA"/>
</dbReference>
<proteinExistence type="predicted"/>
<feature type="compositionally biased region" description="Basic and acidic residues" evidence="1">
    <location>
        <begin position="15"/>
        <end position="29"/>
    </location>
</feature>
<dbReference type="EMBL" id="PYMA01000037">
    <property type="protein sequence ID" value="PSW08908.1"/>
    <property type="molecule type" value="Genomic_DNA"/>
</dbReference>
<evidence type="ECO:0000256" key="1">
    <source>
        <dbReference type="SAM" id="MobiDB-lite"/>
    </source>
</evidence>
<evidence type="ECO:0000313" key="3">
    <source>
        <dbReference type="EMBL" id="PSW18279.1"/>
    </source>
</evidence>
<dbReference type="AlphaFoldDB" id="A0A2T3N7H6"/>
<dbReference type="GO" id="GO:0016740">
    <property type="term" value="F:transferase activity"/>
    <property type="evidence" value="ECO:0007669"/>
    <property type="project" value="UniProtKB-KW"/>
</dbReference>
<evidence type="ECO:0000313" key="4">
    <source>
        <dbReference type="Proteomes" id="UP000241771"/>
    </source>
</evidence>
<sequence>MEELQGGREGQIFRSENRVYRPRGKWSET</sequence>
<evidence type="ECO:0000313" key="2">
    <source>
        <dbReference type="EMBL" id="PSW08908.1"/>
    </source>
</evidence>
<keyword evidence="2" id="KW-0808">Transferase</keyword>
<protein>
    <submittedName>
        <fullName evidence="2">Phosphotransferase</fullName>
    </submittedName>
</protein>
<keyword evidence="4" id="KW-1185">Reference proteome</keyword>
<gene>
    <name evidence="3" type="ORF">C9I98_17985</name>
    <name evidence="2" type="ORF">C9I98_26240</name>
</gene>
<organism evidence="2 4">
    <name type="scientific">Photobacterium sanctipauli</name>
    <dbReference type="NCBI Taxonomy" id="1342794"/>
    <lineage>
        <taxon>Bacteria</taxon>
        <taxon>Pseudomonadati</taxon>
        <taxon>Pseudomonadota</taxon>
        <taxon>Gammaproteobacteria</taxon>
        <taxon>Vibrionales</taxon>
        <taxon>Vibrionaceae</taxon>
        <taxon>Photobacterium</taxon>
    </lineage>
</organism>
<accession>A0A2T3N7H6</accession>
<feature type="region of interest" description="Disordered" evidence="1">
    <location>
        <begin position="1"/>
        <end position="29"/>
    </location>
</feature>
<dbReference type="Proteomes" id="UP000241771">
    <property type="component" value="Unassembled WGS sequence"/>
</dbReference>
<comment type="caution">
    <text evidence="2">The sequence shown here is derived from an EMBL/GenBank/DDBJ whole genome shotgun (WGS) entry which is preliminary data.</text>
</comment>
<feature type="non-terminal residue" evidence="2">
    <location>
        <position position="29"/>
    </location>
</feature>